<evidence type="ECO:0000313" key="1">
    <source>
        <dbReference type="EMBL" id="NQE36888.1"/>
    </source>
</evidence>
<dbReference type="RefSeq" id="WP_172190751.1">
    <property type="nucleotide sequence ID" value="NZ_CAWPPK010000006.1"/>
</dbReference>
<dbReference type="Proteomes" id="UP000702425">
    <property type="component" value="Unassembled WGS sequence"/>
</dbReference>
<organism evidence="1 2">
    <name type="scientific">Microcoleus asticus IPMA8</name>
    <dbReference type="NCBI Taxonomy" id="2563858"/>
    <lineage>
        <taxon>Bacteria</taxon>
        <taxon>Bacillati</taxon>
        <taxon>Cyanobacteriota</taxon>
        <taxon>Cyanophyceae</taxon>
        <taxon>Oscillatoriophycideae</taxon>
        <taxon>Oscillatoriales</taxon>
        <taxon>Microcoleaceae</taxon>
        <taxon>Microcoleus</taxon>
        <taxon>Microcoleus asticus</taxon>
    </lineage>
</organism>
<comment type="caution">
    <text evidence="1">The sequence shown here is derived from an EMBL/GenBank/DDBJ whole genome shotgun (WGS) entry which is preliminary data.</text>
</comment>
<reference evidence="1 2" key="1">
    <citation type="journal article" date="2020" name="Sci. Rep.">
        <title>A novel cyanobacterial geosmin producer, revising GeoA distribution and dispersion patterns in Bacteria.</title>
        <authorList>
            <person name="Churro C."/>
            <person name="Semedo-Aguiar A.P."/>
            <person name="Silva A.D."/>
            <person name="Pereira-Leal J.B."/>
            <person name="Leite R.B."/>
        </authorList>
    </citation>
    <scope>NUCLEOTIDE SEQUENCE [LARGE SCALE GENOMIC DNA]</scope>
    <source>
        <strain evidence="1 2">IPMA8</strain>
    </source>
</reference>
<dbReference type="Pfam" id="PF25656">
    <property type="entry name" value="DUF7945"/>
    <property type="match status" value="1"/>
</dbReference>
<evidence type="ECO:0000313" key="2">
    <source>
        <dbReference type="Proteomes" id="UP000702425"/>
    </source>
</evidence>
<dbReference type="EMBL" id="SRRZ01000103">
    <property type="protein sequence ID" value="NQE36888.1"/>
    <property type="molecule type" value="Genomic_DNA"/>
</dbReference>
<dbReference type="InterPro" id="IPR057705">
    <property type="entry name" value="DUF7945"/>
</dbReference>
<accession>A0ABX2D409</accession>
<protein>
    <submittedName>
        <fullName evidence="1">Uncharacterized protein</fullName>
    </submittedName>
</protein>
<keyword evidence="2" id="KW-1185">Reference proteome</keyword>
<dbReference type="NCBIfam" id="NF047838">
    <property type="entry name" value="SCO4402_fam"/>
    <property type="match status" value="1"/>
</dbReference>
<sequence>MVKYPKMREELLETLRSLADREYQHKAWLESDYPPGIECDSFDEAVHFLYDDTVLAENPNAAIGVIIEDEKEARLISAVCQAIDLVFEALGTGVSDEEYIKSSEWTSVVEAASRALQWMEIQSQEAVKV</sequence>
<proteinExistence type="predicted"/>
<name>A0ABX2D409_9CYAN</name>
<gene>
    <name evidence="1" type="ORF">E5S67_04654</name>
</gene>